<feature type="region of interest" description="Disordered" evidence="1">
    <location>
        <begin position="265"/>
        <end position="288"/>
    </location>
</feature>
<organism evidence="3 4">
    <name type="scientific">Mycobacteroides saopaulense</name>
    <dbReference type="NCBI Taxonomy" id="1578165"/>
    <lineage>
        <taxon>Bacteria</taxon>
        <taxon>Bacillati</taxon>
        <taxon>Actinomycetota</taxon>
        <taxon>Actinomycetes</taxon>
        <taxon>Mycobacteriales</taxon>
        <taxon>Mycobacteriaceae</taxon>
        <taxon>Mycobacteroides</taxon>
    </lineage>
</organism>
<dbReference type="EMBL" id="MVII01000019">
    <property type="protein sequence ID" value="ORB55242.1"/>
    <property type="molecule type" value="Genomic_DNA"/>
</dbReference>
<accession>A0A1X0J112</accession>
<dbReference type="AlphaFoldDB" id="A0A1X0J112"/>
<dbReference type="InterPro" id="IPR049304">
    <property type="entry name" value="Gly_rich_dom"/>
</dbReference>
<proteinExistence type="predicted"/>
<protein>
    <recommendedName>
        <fullName evidence="2">Glycine-rich domain-containing protein</fullName>
    </recommendedName>
</protein>
<comment type="caution">
    <text evidence="3">The sequence shown here is derived from an EMBL/GenBank/DDBJ whole genome shotgun (WGS) entry which is preliminary data.</text>
</comment>
<dbReference type="Pfam" id="PF21722">
    <property type="entry name" value="Gly_rich_2"/>
    <property type="match status" value="1"/>
</dbReference>
<sequence>MAAQVGQVYTIGADMAGAGNLSAGVSQIYSLTAEFAGAGALTVDIRQIYARQADMSGAGTMSADARVRLDRSAQLAAAGSLTVQLLQQLLRPAGATATGTMAAQMSQAYALGAALTGVGTLAAQVAQKYQLSAPLAGVGTMACSAAFPAMSPATQTFSSTGSATYNIPYWCRYIDVVFISGGASGQTGNGAVNTAGKGGNPGQWQGVRLERGVDISWTATTLTINVGGGGARPANSDNAGPTAGTNTVLTYQNLAGQTVTVTATGGSGTQSGQNGGSPGNFTFQGVGYTGGNGGTGNAGAGAQPGAGGAGGNGGIFGSRTQGGLGGNGQAWCRAYQ</sequence>
<dbReference type="Proteomes" id="UP000192434">
    <property type="component" value="Unassembled WGS sequence"/>
</dbReference>
<evidence type="ECO:0000313" key="3">
    <source>
        <dbReference type="EMBL" id="ORB55242.1"/>
    </source>
</evidence>
<gene>
    <name evidence="3" type="ORF">BST43_15345</name>
</gene>
<evidence type="ECO:0000313" key="4">
    <source>
        <dbReference type="Proteomes" id="UP000192434"/>
    </source>
</evidence>
<name>A0A1X0J112_9MYCO</name>
<dbReference type="RefSeq" id="WP_054491407.1">
    <property type="nucleotide sequence ID" value="NZ_MVII01000019.1"/>
</dbReference>
<feature type="domain" description="Glycine-rich" evidence="2">
    <location>
        <begin position="159"/>
        <end position="335"/>
    </location>
</feature>
<reference evidence="3 4" key="1">
    <citation type="submission" date="2016-12" db="EMBL/GenBank/DDBJ databases">
        <title>The new phylogeny of genus Mycobacterium.</title>
        <authorList>
            <person name="Tortoli E."/>
            <person name="Trovato A."/>
            <person name="Cirillo D.M."/>
        </authorList>
    </citation>
    <scope>NUCLEOTIDE SEQUENCE [LARGE SCALE GENOMIC DNA]</scope>
    <source>
        <strain evidence="3 4">CCUG 66554</strain>
    </source>
</reference>
<evidence type="ECO:0000256" key="1">
    <source>
        <dbReference type="SAM" id="MobiDB-lite"/>
    </source>
</evidence>
<feature type="compositionally biased region" description="Gly residues" evidence="1">
    <location>
        <begin position="265"/>
        <end position="278"/>
    </location>
</feature>
<evidence type="ECO:0000259" key="2">
    <source>
        <dbReference type="Pfam" id="PF21722"/>
    </source>
</evidence>